<organism evidence="2 3">
    <name type="scientific">Palleronia caenipelagi</name>
    <dbReference type="NCBI Taxonomy" id="2489174"/>
    <lineage>
        <taxon>Bacteria</taxon>
        <taxon>Pseudomonadati</taxon>
        <taxon>Pseudomonadota</taxon>
        <taxon>Alphaproteobacteria</taxon>
        <taxon>Rhodobacterales</taxon>
        <taxon>Roseobacteraceae</taxon>
        <taxon>Palleronia</taxon>
    </lineage>
</organism>
<comment type="caution">
    <text evidence="2">The sequence shown here is derived from an EMBL/GenBank/DDBJ whole genome shotgun (WGS) entry which is preliminary data.</text>
</comment>
<evidence type="ECO:0000256" key="1">
    <source>
        <dbReference type="ARBA" id="ARBA00014472"/>
    </source>
</evidence>
<dbReference type="NCBIfam" id="NF005729">
    <property type="entry name" value="PRK07546.1-3"/>
    <property type="match status" value="1"/>
</dbReference>
<dbReference type="InterPro" id="IPR036038">
    <property type="entry name" value="Aminotransferase-like"/>
</dbReference>
<evidence type="ECO:0000313" key="2">
    <source>
        <dbReference type="EMBL" id="TRD21860.1"/>
    </source>
</evidence>
<dbReference type="InterPro" id="IPR043131">
    <property type="entry name" value="BCAT-like_N"/>
</dbReference>
<name>A0A547Q674_9RHOB</name>
<dbReference type="GO" id="GO:0016829">
    <property type="term" value="F:lyase activity"/>
    <property type="evidence" value="ECO:0007669"/>
    <property type="project" value="UniProtKB-KW"/>
</dbReference>
<dbReference type="InterPro" id="IPR043132">
    <property type="entry name" value="BCAT-like_C"/>
</dbReference>
<dbReference type="InterPro" id="IPR001544">
    <property type="entry name" value="Aminotrans_IV"/>
</dbReference>
<keyword evidence="3" id="KW-1185">Reference proteome</keyword>
<reference evidence="2 3" key="1">
    <citation type="submission" date="2019-06" db="EMBL/GenBank/DDBJ databases">
        <title>Paenimaribius caenipelagi gen. nov., sp. nov., isolated from a tidal flat.</title>
        <authorList>
            <person name="Yoon J.-H."/>
        </authorList>
    </citation>
    <scope>NUCLEOTIDE SEQUENCE [LARGE SCALE GENOMIC DNA]</scope>
    <source>
        <strain evidence="2 3">JBTF-M29</strain>
    </source>
</reference>
<protein>
    <recommendedName>
        <fullName evidence="1">Probable branched-chain-amino-acid aminotransferase</fullName>
    </recommendedName>
</protein>
<accession>A0A547Q674</accession>
<proteinExistence type="predicted"/>
<sequence>MESPVCGSLPPDLKLIETLRLLPSGPLRGARHLSRMARSAAELGIAFDAGEAAQLLDAARVSCALRARLTLDLHGRLDLTCAPLTPAPEIWRVAWASERVTAADRWRRVKSTERGLYDRARAALPEGCEEVLFLNEAGRLCEGSITSVFLETGEGLLTPPVDDGALPGILREELIARGIARTRSLTPEDLSGRRLYVGNSLRGLRAARFEGAPDR</sequence>
<dbReference type="AlphaFoldDB" id="A0A547Q674"/>
<dbReference type="OrthoDB" id="9809239at2"/>
<evidence type="ECO:0000313" key="3">
    <source>
        <dbReference type="Proteomes" id="UP000318590"/>
    </source>
</evidence>
<dbReference type="Gene3D" id="3.30.470.10">
    <property type="match status" value="1"/>
</dbReference>
<dbReference type="Pfam" id="PF01063">
    <property type="entry name" value="Aminotran_4"/>
    <property type="match status" value="1"/>
</dbReference>
<dbReference type="SUPFAM" id="SSF56752">
    <property type="entry name" value="D-aminoacid aminotransferase-like PLP-dependent enzymes"/>
    <property type="match status" value="1"/>
</dbReference>
<dbReference type="RefSeq" id="WP_142834166.1">
    <property type="nucleotide sequence ID" value="NZ_VFSV01000009.1"/>
</dbReference>
<gene>
    <name evidence="2" type="ORF">FEV53_07355</name>
</gene>
<dbReference type="Proteomes" id="UP000318590">
    <property type="component" value="Unassembled WGS sequence"/>
</dbReference>
<dbReference type="EMBL" id="VFSV01000009">
    <property type="protein sequence ID" value="TRD21860.1"/>
    <property type="molecule type" value="Genomic_DNA"/>
</dbReference>
<dbReference type="Gene3D" id="3.20.10.10">
    <property type="entry name" value="D-amino Acid Aminotransferase, subunit A, domain 2"/>
    <property type="match status" value="1"/>
</dbReference>
<keyword evidence="2" id="KW-0456">Lyase</keyword>